<accession>A0A2S7KFL7</accession>
<comment type="caution">
    <text evidence="1">The sequence shown here is derived from an EMBL/GenBank/DDBJ whole genome shotgun (WGS) entry which is preliminary data.</text>
</comment>
<evidence type="ECO:0000313" key="1">
    <source>
        <dbReference type="EMBL" id="PQA94274.1"/>
    </source>
</evidence>
<dbReference type="AlphaFoldDB" id="A0A2S7KFL7"/>
<sequence>MEKQNGILDGFWQLAISFLKNCCPMKTDKHDIYKINLHFAPLELCFWWFHFFLLTVNPDRNKHSTVRSILIIEKIIQKLKLRRSDLLIVFNRQ</sequence>
<gene>
    <name evidence="1" type="ORF">B0A70_07450</name>
</gene>
<protein>
    <submittedName>
        <fullName evidence="1">Uncharacterized protein</fullName>
    </submittedName>
</protein>
<organism evidence="1 2">
    <name type="scientific">Chryseobacterium piscicola</name>
    <dbReference type="NCBI Taxonomy" id="551459"/>
    <lineage>
        <taxon>Bacteria</taxon>
        <taxon>Pseudomonadati</taxon>
        <taxon>Bacteroidota</taxon>
        <taxon>Flavobacteriia</taxon>
        <taxon>Flavobacteriales</taxon>
        <taxon>Weeksellaceae</taxon>
        <taxon>Chryseobacterium group</taxon>
        <taxon>Chryseobacterium</taxon>
    </lineage>
</organism>
<reference evidence="1 2" key="1">
    <citation type="submission" date="2016-11" db="EMBL/GenBank/DDBJ databases">
        <title>Whole genomes of Flavobacteriaceae.</title>
        <authorList>
            <person name="Stine C."/>
            <person name="Li C."/>
            <person name="Tadesse D."/>
        </authorList>
    </citation>
    <scope>NUCLEOTIDE SEQUENCE [LARGE SCALE GENOMIC DNA]</scope>
    <source>
        <strain evidence="1 2">DSM 21068</strain>
    </source>
</reference>
<keyword evidence="2" id="KW-1185">Reference proteome</keyword>
<evidence type="ECO:0000313" key="2">
    <source>
        <dbReference type="Proteomes" id="UP000238314"/>
    </source>
</evidence>
<proteinExistence type="predicted"/>
<dbReference type="Proteomes" id="UP000238314">
    <property type="component" value="Unassembled WGS sequence"/>
</dbReference>
<name>A0A2S7KFL7_9FLAO</name>
<dbReference type="EMBL" id="MUGO01000010">
    <property type="protein sequence ID" value="PQA94274.1"/>
    <property type="molecule type" value="Genomic_DNA"/>
</dbReference>